<evidence type="ECO:0000256" key="2">
    <source>
        <dbReference type="ARBA" id="ARBA00007650"/>
    </source>
</evidence>
<dbReference type="GO" id="GO:0006605">
    <property type="term" value="P:protein targeting"/>
    <property type="evidence" value="ECO:0007669"/>
    <property type="project" value="UniProtKB-UniRule"/>
</dbReference>
<dbReference type="HAMAP" id="MF_01382">
    <property type="entry name" value="SecA"/>
    <property type="match status" value="1"/>
</dbReference>
<dbReference type="GO" id="GO:0031522">
    <property type="term" value="C:cell envelope Sec protein transport complex"/>
    <property type="evidence" value="ECO:0007669"/>
    <property type="project" value="TreeGrafter"/>
</dbReference>
<evidence type="ECO:0000313" key="17">
    <source>
        <dbReference type="Proteomes" id="UP000254807"/>
    </source>
</evidence>
<evidence type="ECO:0000259" key="15">
    <source>
        <dbReference type="PROSITE" id="PS51196"/>
    </source>
</evidence>
<evidence type="ECO:0000256" key="4">
    <source>
        <dbReference type="ARBA" id="ARBA00022475"/>
    </source>
</evidence>
<evidence type="ECO:0000313" key="16">
    <source>
        <dbReference type="EMBL" id="STD83241.1"/>
    </source>
</evidence>
<dbReference type="PRINTS" id="PR00906">
    <property type="entry name" value="SECA"/>
</dbReference>
<dbReference type="OrthoDB" id="9762243at2"/>
<accession>A0A376GXF2</accession>
<evidence type="ECO:0000256" key="1">
    <source>
        <dbReference type="ARBA" id="ARBA00004170"/>
    </source>
</evidence>
<keyword evidence="5 12" id="KW-0963">Cytoplasm</keyword>
<comment type="subcellular location">
    <subcellularLocation>
        <location evidence="12">Cell membrane</location>
        <topology evidence="12">Peripheral membrane protein</topology>
        <orientation evidence="12">Cytoplasmic side</orientation>
    </subcellularLocation>
    <subcellularLocation>
        <location evidence="12">Cytoplasm</location>
    </subcellularLocation>
    <subcellularLocation>
        <location evidence="1">Membrane</location>
        <topology evidence="1">Peripheral membrane protein</topology>
    </subcellularLocation>
    <text evidence="12">Distribution is 50-50.</text>
</comment>
<gene>
    <name evidence="16" type="primary">secA_2</name>
    <name evidence="12" type="synonym">secA</name>
    <name evidence="16" type="ORF">NCTC12360_01704</name>
</gene>
<evidence type="ECO:0000256" key="3">
    <source>
        <dbReference type="ARBA" id="ARBA00022448"/>
    </source>
</evidence>
<keyword evidence="4 12" id="KW-1003">Cell membrane</keyword>
<dbReference type="GO" id="GO:0005886">
    <property type="term" value="C:plasma membrane"/>
    <property type="evidence" value="ECO:0007669"/>
    <property type="project" value="UniProtKB-SubCell"/>
</dbReference>
<keyword evidence="3 12" id="KW-0813">Transport</keyword>
<evidence type="ECO:0000256" key="11">
    <source>
        <dbReference type="ARBA" id="ARBA00023136"/>
    </source>
</evidence>
<dbReference type="GO" id="GO:0005829">
    <property type="term" value="C:cytosol"/>
    <property type="evidence" value="ECO:0007669"/>
    <property type="project" value="TreeGrafter"/>
</dbReference>
<keyword evidence="9 12" id="KW-1278">Translocase</keyword>
<evidence type="ECO:0000256" key="7">
    <source>
        <dbReference type="ARBA" id="ARBA00022840"/>
    </source>
</evidence>
<evidence type="ECO:0000259" key="14">
    <source>
        <dbReference type="PROSITE" id="PS51194"/>
    </source>
</evidence>
<comment type="subunit">
    <text evidence="12">Monomer and homodimer. Part of the essential Sec protein translocation apparatus which comprises SecA, SecYEG and auxiliary proteins SecDF. Other proteins may also be involved.</text>
</comment>
<dbReference type="InterPro" id="IPR000185">
    <property type="entry name" value="SecA"/>
</dbReference>
<dbReference type="GO" id="GO:0043952">
    <property type="term" value="P:protein transport by the Sec complex"/>
    <property type="evidence" value="ECO:0007669"/>
    <property type="project" value="TreeGrafter"/>
</dbReference>
<dbReference type="CDD" id="cd18803">
    <property type="entry name" value="SF2_C_secA"/>
    <property type="match status" value="1"/>
</dbReference>
<dbReference type="InterPro" id="IPR011115">
    <property type="entry name" value="SecA_DEAD"/>
</dbReference>
<sequence length="789" mass="90421">MKDKKFRKYMRLARKVQNLADKYRQLSDQELQMQTILFRQQLELGKKLESILPQAYAVVVEADRRVLGMEPYFVQILGAIALFYGNVAEMKTGEGKTLTATMPMYLHGLGGKGNFLITSNTYLALRDIEETGKVYRFLGLTVAAGVPEHEDEGEEIDKEVVYAADIVYTTHSALGFDYLFDNLAVSPDEQYVTHFNYVLIDEIDAILLDMAQTPLIISGAPKVQSNFFTLSDWFVKSLIEGKDYLRSENKRHAWFTETGIQKAEDYLGIENILSEKWKNLYRHLVIALRANYLLHLNKDYVVEDNEILLLDEANGRKLIGTKLQAGLHQAIEAKEGVEITTESRSMGSITYQNLFRKFKILSGMTGTAKTDADEFRETYDIDVIEIPTNKPIRRKDHQDLVYVTNQSKIMASLEAVKNALIQERPVLIETGSVSMSTLYSLILLKHRIPHNLLNATTATKESWIISEAGKKGAVTVATSMAGRGTDIKLEQDARENGGLLVVGTERMTSDRIDNQLRGRSGRQGDPGDSIFYVSMEDKIVVESAPKWAAQERELLTEQEKLANGLKPLKKKKYNKLINQSQSNRKNQEIAGRQTTLEFDSIITIQRDKMYSMRNSIMTGTPVELEKIFNKCMEEAINQFITKKENLNKQAILDFIFNNLDYNFDIFEIEKLDKFNKRTVKKFLFALISDRLTHIQQFMPDSFQQLFFKRIVLLKALDTLWIEQSDNLQQLKTVINGRNWGQHRPIYEFQVEAHRSFTQMREAIYLEAIRNLLLSELVKTEDGSFDVEFP</sequence>
<proteinExistence type="inferred from homology"/>
<dbReference type="InterPro" id="IPR014018">
    <property type="entry name" value="SecA_motor_DEAD"/>
</dbReference>
<comment type="similarity">
    <text evidence="2 12">Belongs to the SecA family.</text>
</comment>
<dbReference type="SUPFAM" id="SSF52540">
    <property type="entry name" value="P-loop containing nucleoside triphosphate hydrolases"/>
    <property type="match status" value="2"/>
</dbReference>
<dbReference type="Proteomes" id="UP000254807">
    <property type="component" value="Unassembled WGS sequence"/>
</dbReference>
<evidence type="ECO:0000256" key="5">
    <source>
        <dbReference type="ARBA" id="ARBA00022490"/>
    </source>
</evidence>
<dbReference type="Gene3D" id="3.40.50.300">
    <property type="entry name" value="P-loop containing nucleotide triphosphate hydrolases"/>
    <property type="match status" value="2"/>
</dbReference>
<dbReference type="InterPro" id="IPR022490">
    <property type="entry name" value="SecA2"/>
</dbReference>
<evidence type="ECO:0000256" key="6">
    <source>
        <dbReference type="ARBA" id="ARBA00022741"/>
    </source>
</evidence>
<evidence type="ECO:0000256" key="9">
    <source>
        <dbReference type="ARBA" id="ARBA00022967"/>
    </source>
</evidence>
<dbReference type="GO" id="GO:0008564">
    <property type="term" value="F:protein-exporting ATPase activity"/>
    <property type="evidence" value="ECO:0007669"/>
    <property type="project" value="UniProtKB-EC"/>
</dbReference>
<dbReference type="PROSITE" id="PS51192">
    <property type="entry name" value="HELICASE_ATP_BIND_1"/>
    <property type="match status" value="1"/>
</dbReference>
<dbReference type="EC" id="7.4.2.8" evidence="12"/>
<feature type="binding site" evidence="12">
    <location>
        <position position="486"/>
    </location>
    <ligand>
        <name>ATP</name>
        <dbReference type="ChEBI" id="CHEBI:30616"/>
    </ligand>
</feature>
<dbReference type="InterPro" id="IPR036266">
    <property type="entry name" value="SecA_Wing/Scaffold_sf"/>
</dbReference>
<comment type="catalytic activity">
    <reaction evidence="12">
        <text>ATP + H2O + cellular proteinSide 1 = ADP + phosphate + cellular proteinSide 2.</text>
        <dbReference type="EC" id="7.4.2.8"/>
    </reaction>
</comment>
<dbReference type="AlphaFoldDB" id="A0A376GXF2"/>
<dbReference type="InterPro" id="IPR044722">
    <property type="entry name" value="SecA_SF2_C"/>
</dbReference>
<name>A0A376GXF2_ENTGA</name>
<dbReference type="InterPro" id="IPR027417">
    <property type="entry name" value="P-loop_NTPase"/>
</dbReference>
<dbReference type="InterPro" id="IPR001650">
    <property type="entry name" value="Helicase_C-like"/>
</dbReference>
<dbReference type="NCBIfam" id="NF006630">
    <property type="entry name" value="PRK09200.1"/>
    <property type="match status" value="1"/>
</dbReference>
<dbReference type="SMART" id="SM00958">
    <property type="entry name" value="SecA_PP_bind"/>
    <property type="match status" value="1"/>
</dbReference>
<evidence type="ECO:0000256" key="12">
    <source>
        <dbReference type="HAMAP-Rule" id="MF_01382"/>
    </source>
</evidence>
<dbReference type="Gene3D" id="1.10.3060.10">
    <property type="entry name" value="Helical scaffold and wing domains of SecA"/>
    <property type="match status" value="1"/>
</dbReference>
<dbReference type="SUPFAM" id="SSF81767">
    <property type="entry name" value="Pre-protein crosslinking domain of SecA"/>
    <property type="match status" value="1"/>
</dbReference>
<dbReference type="RefSeq" id="WP_060813514.1">
    <property type="nucleotide sequence ID" value="NZ_JBHULA010000024.1"/>
</dbReference>
<evidence type="ECO:0000256" key="10">
    <source>
        <dbReference type="ARBA" id="ARBA00023010"/>
    </source>
</evidence>
<feature type="binding site" evidence="12">
    <location>
        <begin position="93"/>
        <end position="97"/>
    </location>
    <ligand>
        <name>ATP</name>
        <dbReference type="ChEBI" id="CHEBI:30616"/>
    </ligand>
</feature>
<dbReference type="SUPFAM" id="SSF81886">
    <property type="entry name" value="Helical scaffold and wing domains of SecA"/>
    <property type="match status" value="1"/>
</dbReference>
<feature type="domain" description="SecA family profile" evidence="15">
    <location>
        <begin position="1"/>
        <end position="563"/>
    </location>
</feature>
<dbReference type="PANTHER" id="PTHR30612:SF0">
    <property type="entry name" value="CHLOROPLAST PROTEIN-TRANSPORTING ATPASE"/>
    <property type="match status" value="1"/>
</dbReference>
<keyword evidence="6 12" id="KW-0547">Nucleotide-binding</keyword>
<dbReference type="NCBIfam" id="TIGR03714">
    <property type="entry name" value="secA2"/>
    <property type="match status" value="1"/>
</dbReference>
<dbReference type="InterPro" id="IPR014001">
    <property type="entry name" value="Helicase_ATP-bd"/>
</dbReference>
<dbReference type="Pfam" id="PF21090">
    <property type="entry name" value="P-loop_SecA"/>
    <property type="match status" value="1"/>
</dbReference>
<dbReference type="Pfam" id="PF07516">
    <property type="entry name" value="SecA_SW"/>
    <property type="match status" value="1"/>
</dbReference>
<dbReference type="InterPro" id="IPR011116">
    <property type="entry name" value="SecA_Wing/Scaffold"/>
</dbReference>
<dbReference type="PROSITE" id="PS51194">
    <property type="entry name" value="HELICASE_CTER"/>
    <property type="match status" value="1"/>
</dbReference>
<dbReference type="Gene3D" id="3.90.1440.10">
    <property type="entry name" value="SecA, preprotein cross-linking domain"/>
    <property type="match status" value="1"/>
</dbReference>
<keyword evidence="11 12" id="KW-0472">Membrane</keyword>
<feature type="domain" description="Helicase ATP-binding" evidence="13">
    <location>
        <begin position="77"/>
        <end position="240"/>
    </location>
</feature>
<comment type="function">
    <text evidence="12">Part of the Sec protein translocase complex. Interacts with the SecYEG preprotein conducting channel. Has a central role in coupling the hydrolysis of ATP to the transfer of proteins into and across the cell membrane, serving as an ATP-driven molecular motor driving the stepwise translocation of polypeptide chains across the membrane.</text>
</comment>
<evidence type="ECO:0000259" key="13">
    <source>
        <dbReference type="PROSITE" id="PS51192"/>
    </source>
</evidence>
<dbReference type="GO" id="GO:0005524">
    <property type="term" value="F:ATP binding"/>
    <property type="evidence" value="ECO:0007669"/>
    <property type="project" value="UniProtKB-UniRule"/>
</dbReference>
<dbReference type="InterPro" id="IPR036670">
    <property type="entry name" value="SecA_X-link_sf"/>
</dbReference>
<dbReference type="PROSITE" id="PS51196">
    <property type="entry name" value="SECA_MOTOR_DEAD"/>
    <property type="match status" value="1"/>
</dbReference>
<organism evidence="16 17">
    <name type="scientific">Enterococcus gallinarum</name>
    <dbReference type="NCBI Taxonomy" id="1353"/>
    <lineage>
        <taxon>Bacteria</taxon>
        <taxon>Bacillati</taxon>
        <taxon>Bacillota</taxon>
        <taxon>Bacilli</taxon>
        <taxon>Lactobacillales</taxon>
        <taxon>Enterococcaceae</taxon>
        <taxon>Enterococcus</taxon>
    </lineage>
</organism>
<keyword evidence="10 12" id="KW-0811">Translocation</keyword>
<protein>
    <recommendedName>
        <fullName evidence="12">Protein translocase subunit SecA</fullName>
        <ecNumber evidence="12">7.4.2.8</ecNumber>
    </recommendedName>
</protein>
<dbReference type="GO" id="GO:0017038">
    <property type="term" value="P:protein import"/>
    <property type="evidence" value="ECO:0007669"/>
    <property type="project" value="InterPro"/>
</dbReference>
<dbReference type="GO" id="GO:0065002">
    <property type="term" value="P:intracellular protein transmembrane transport"/>
    <property type="evidence" value="ECO:0007669"/>
    <property type="project" value="UniProtKB-UniRule"/>
</dbReference>
<dbReference type="InterPro" id="IPR011130">
    <property type="entry name" value="SecA_preprotein_X-link_dom"/>
</dbReference>
<feature type="binding site" evidence="12">
    <location>
        <position position="75"/>
    </location>
    <ligand>
        <name>ATP</name>
        <dbReference type="ChEBI" id="CHEBI:30616"/>
    </ligand>
</feature>
<dbReference type="Pfam" id="PF01043">
    <property type="entry name" value="SecA_PP_bind"/>
    <property type="match status" value="1"/>
</dbReference>
<reference evidence="16 17" key="1">
    <citation type="submission" date="2018-06" db="EMBL/GenBank/DDBJ databases">
        <authorList>
            <consortium name="Pathogen Informatics"/>
            <person name="Doyle S."/>
        </authorList>
    </citation>
    <scope>NUCLEOTIDE SEQUENCE [LARGE SCALE GENOMIC DNA]</scope>
    <source>
        <strain evidence="16 17">NCTC12360</strain>
    </source>
</reference>
<dbReference type="SMART" id="SM00957">
    <property type="entry name" value="SecA_DEAD"/>
    <property type="match status" value="1"/>
</dbReference>
<dbReference type="PANTHER" id="PTHR30612">
    <property type="entry name" value="SECA INNER MEMBRANE COMPONENT OF SEC PROTEIN SECRETION SYSTEM"/>
    <property type="match status" value="1"/>
</dbReference>
<evidence type="ECO:0000256" key="8">
    <source>
        <dbReference type="ARBA" id="ARBA00022927"/>
    </source>
</evidence>
<feature type="domain" description="Helicase C-terminal" evidence="14">
    <location>
        <begin position="415"/>
        <end position="569"/>
    </location>
</feature>
<dbReference type="EMBL" id="UFYW01000001">
    <property type="protein sequence ID" value="STD83241.1"/>
    <property type="molecule type" value="Genomic_DNA"/>
</dbReference>
<dbReference type="CDD" id="cd17928">
    <property type="entry name" value="DEXDc_SecA"/>
    <property type="match status" value="1"/>
</dbReference>
<keyword evidence="8 12" id="KW-0653">Protein transport</keyword>
<keyword evidence="7 12" id="KW-0067">ATP-binding</keyword>
<dbReference type="FunFam" id="3.40.50.300:FF:000429">
    <property type="entry name" value="Preprotein translocase subunit SecA"/>
    <property type="match status" value="1"/>
</dbReference>
<keyword evidence="17" id="KW-1185">Reference proteome</keyword>
<dbReference type="Pfam" id="PF07517">
    <property type="entry name" value="SecA_DEAD"/>
    <property type="match status" value="1"/>
</dbReference>